<sequence>MFSLKPTLQTLVGLALFAAGLSAHATTWYLKAGHSPGKGTAEEPFNSMEALGNLAEEGDTLVILPSPDIFKGKIKLKPDQIIKGGGEIGCAGTPFVCQVNQAGARITNPDGDAIELAENTQIMGIEIIKPAGYAIYGKNVRNVKISHTRIVGANQAAQVQDEFLPPPELRGFMTFFLGKKYNNRNFPKAAIAFIGDSDYSLDAIEISNSLIEAENGSGTKGSGISVLLGEKSSAGIALENNMIKGNGTLAGVLPNYHAGIYLLAKDEAEGRLKIKGLTVSHLKLFNDGIDVMAFDDAKLYVHINGYQFYGSPWQGQMSEGLETITAYGQGKFAPLAKMTATEHHAQIVLRLENSLITGSGGPGVVICNSLGNAPKNIIDLGQGTPTESGFFIDSPSSGHNEIYNNSSASQNGVEMMVINGSVYARNNWWGEKGTIKGKNGDWSLDPKRARLCGVNLKADFCQKGEVSQLVTEPALQQGGGKSK</sequence>
<protein>
    <recommendedName>
        <fullName evidence="4">Right handed beta helix domain-containing protein</fullName>
    </recommendedName>
</protein>
<reference evidence="2 3" key="1">
    <citation type="submission" date="2015-11" db="EMBL/GenBank/DDBJ databases">
        <title>Genomic analysis of 38 Legionella species identifies large and diverse effector repertoires.</title>
        <authorList>
            <person name="Burstein D."/>
            <person name="Amaro F."/>
            <person name="Zusman T."/>
            <person name="Lifshitz Z."/>
            <person name="Cohen O."/>
            <person name="Gilbert J.A."/>
            <person name="Pupko T."/>
            <person name="Shuman H.A."/>
            <person name="Segal G."/>
        </authorList>
    </citation>
    <scope>NUCLEOTIDE SEQUENCE [LARGE SCALE GENOMIC DNA]</scope>
    <source>
        <strain evidence="2 3">SE-32A-C8</strain>
    </source>
</reference>
<evidence type="ECO:0000256" key="1">
    <source>
        <dbReference type="SAM" id="SignalP"/>
    </source>
</evidence>
<dbReference type="SUPFAM" id="SSF51126">
    <property type="entry name" value="Pectin lyase-like"/>
    <property type="match status" value="1"/>
</dbReference>
<dbReference type="EMBL" id="LNYA01000003">
    <property type="protein sequence ID" value="KTC99457.1"/>
    <property type="molecule type" value="Genomic_DNA"/>
</dbReference>
<accession>A0A0W0TUS0</accession>
<dbReference type="AlphaFoldDB" id="A0A0W0TUS0"/>
<comment type="caution">
    <text evidence="2">The sequence shown here is derived from an EMBL/GenBank/DDBJ whole genome shotgun (WGS) entry which is preliminary data.</text>
</comment>
<dbReference type="PATRIC" id="fig|448.7.peg.374"/>
<dbReference type="STRING" id="448.Lery_0358"/>
<proteinExistence type="predicted"/>
<keyword evidence="3" id="KW-1185">Reference proteome</keyword>
<evidence type="ECO:0008006" key="4">
    <source>
        <dbReference type="Google" id="ProtNLM"/>
    </source>
</evidence>
<keyword evidence="1" id="KW-0732">Signal</keyword>
<gene>
    <name evidence="2" type="ORF">Lery_0358</name>
</gene>
<dbReference type="InterPro" id="IPR012334">
    <property type="entry name" value="Pectin_lyas_fold"/>
</dbReference>
<dbReference type="Proteomes" id="UP000054773">
    <property type="component" value="Unassembled WGS sequence"/>
</dbReference>
<dbReference type="InterPro" id="IPR011050">
    <property type="entry name" value="Pectin_lyase_fold/virulence"/>
</dbReference>
<organism evidence="2 3">
    <name type="scientific">Legionella erythra</name>
    <dbReference type="NCBI Taxonomy" id="448"/>
    <lineage>
        <taxon>Bacteria</taxon>
        <taxon>Pseudomonadati</taxon>
        <taxon>Pseudomonadota</taxon>
        <taxon>Gammaproteobacteria</taxon>
        <taxon>Legionellales</taxon>
        <taxon>Legionellaceae</taxon>
        <taxon>Legionella</taxon>
    </lineage>
</organism>
<evidence type="ECO:0000313" key="2">
    <source>
        <dbReference type="EMBL" id="KTC99457.1"/>
    </source>
</evidence>
<evidence type="ECO:0000313" key="3">
    <source>
        <dbReference type="Proteomes" id="UP000054773"/>
    </source>
</evidence>
<dbReference type="OrthoDB" id="5642953at2"/>
<dbReference type="RefSeq" id="WP_058525536.1">
    <property type="nucleotide sequence ID" value="NZ_CAAAHY010000001.1"/>
</dbReference>
<feature type="chain" id="PRO_5006913402" description="Right handed beta helix domain-containing protein" evidence="1">
    <location>
        <begin position="26"/>
        <end position="483"/>
    </location>
</feature>
<dbReference type="Gene3D" id="2.160.20.10">
    <property type="entry name" value="Single-stranded right-handed beta-helix, Pectin lyase-like"/>
    <property type="match status" value="1"/>
</dbReference>
<name>A0A0W0TUS0_LEGER</name>
<feature type="signal peptide" evidence="1">
    <location>
        <begin position="1"/>
        <end position="25"/>
    </location>
</feature>